<dbReference type="InterPro" id="IPR038750">
    <property type="entry name" value="YczE/YyaS-like"/>
</dbReference>
<keyword evidence="1" id="KW-1133">Transmembrane helix</keyword>
<keyword evidence="1" id="KW-0812">Transmembrane</keyword>
<gene>
    <name evidence="2" type="ORF">ESP70_004985</name>
</gene>
<dbReference type="Pfam" id="PF19700">
    <property type="entry name" value="DUF6198"/>
    <property type="match status" value="1"/>
</dbReference>
<dbReference type="RefSeq" id="WP_149688201.1">
    <property type="nucleotide sequence ID" value="NZ_SDPQ02000001.1"/>
</dbReference>
<dbReference type="AlphaFoldDB" id="A0A5M4FJG1"/>
<comment type="caution">
    <text evidence="2">The sequence shown here is derived from an EMBL/GenBank/DDBJ whole genome shotgun (WGS) entry which is preliminary data.</text>
</comment>
<reference evidence="2" key="1">
    <citation type="submission" date="2019-09" db="EMBL/GenBank/DDBJ databases">
        <authorList>
            <person name="Li J."/>
        </authorList>
    </citation>
    <scope>NUCLEOTIDE SEQUENCE [LARGE SCALE GENOMIC DNA]</scope>
    <source>
        <strain evidence="2">JCM 14732</strain>
    </source>
</reference>
<protein>
    <submittedName>
        <fullName evidence="2">Uncharacterized protein</fullName>
    </submittedName>
</protein>
<dbReference type="PANTHER" id="PTHR40078">
    <property type="entry name" value="INTEGRAL MEMBRANE PROTEIN-RELATED"/>
    <property type="match status" value="1"/>
</dbReference>
<accession>A0A5M4FJG1</accession>
<dbReference type="OrthoDB" id="3746604at2"/>
<evidence type="ECO:0000313" key="3">
    <source>
        <dbReference type="Proteomes" id="UP000380867"/>
    </source>
</evidence>
<feature type="transmembrane region" description="Helical" evidence="1">
    <location>
        <begin position="39"/>
        <end position="64"/>
    </location>
</feature>
<evidence type="ECO:0000256" key="1">
    <source>
        <dbReference type="SAM" id="Phobius"/>
    </source>
</evidence>
<keyword evidence="1" id="KW-0472">Membrane</keyword>
<feature type="transmembrane region" description="Helical" evidence="1">
    <location>
        <begin position="70"/>
        <end position="91"/>
    </location>
</feature>
<dbReference type="PANTHER" id="PTHR40078:SF1">
    <property type="entry name" value="INTEGRAL MEMBRANE PROTEIN"/>
    <property type="match status" value="1"/>
</dbReference>
<organism evidence="2 3">
    <name type="scientific">Aeromicrobium ginsengisoli</name>
    <dbReference type="NCBI Taxonomy" id="363867"/>
    <lineage>
        <taxon>Bacteria</taxon>
        <taxon>Bacillati</taxon>
        <taxon>Actinomycetota</taxon>
        <taxon>Actinomycetes</taxon>
        <taxon>Propionibacteriales</taxon>
        <taxon>Nocardioidaceae</taxon>
        <taxon>Aeromicrobium</taxon>
    </lineage>
</organism>
<dbReference type="Proteomes" id="UP000380867">
    <property type="component" value="Unassembled WGS sequence"/>
</dbReference>
<evidence type="ECO:0000313" key="2">
    <source>
        <dbReference type="EMBL" id="KAA1400098.1"/>
    </source>
</evidence>
<feature type="transmembrane region" description="Helical" evidence="1">
    <location>
        <begin position="155"/>
        <end position="175"/>
    </location>
</feature>
<sequence>MVSQLVRLVVSCVILGIGVAMILIASLGSDGYSTMINGLSIALDVEFWIVNLVVGVALVLMAWARGLKPGLGTITQPLVVGFVVSGLLDAFAEPDAWWARAALLVLAFPILAVGVAGYLAVDAGAGPTEAAALAFDPPVPFKWSYSVVQGGGALVGWWCGAAVGPGTVLVIFLLGPLVDLLSARFTVLSIDRSGRDAS</sequence>
<feature type="transmembrane region" description="Helical" evidence="1">
    <location>
        <begin position="6"/>
        <end position="27"/>
    </location>
</feature>
<proteinExistence type="predicted"/>
<name>A0A5M4FJG1_9ACTN</name>
<feature type="transmembrane region" description="Helical" evidence="1">
    <location>
        <begin position="103"/>
        <end position="121"/>
    </location>
</feature>
<keyword evidence="3" id="KW-1185">Reference proteome</keyword>
<dbReference type="EMBL" id="SDPQ02000001">
    <property type="protein sequence ID" value="KAA1400098.1"/>
    <property type="molecule type" value="Genomic_DNA"/>
</dbReference>